<dbReference type="PANTHER" id="PTHR10579">
    <property type="entry name" value="CALCIUM-ACTIVATED CHLORIDE CHANNEL REGULATOR"/>
    <property type="match status" value="1"/>
</dbReference>
<evidence type="ECO:0000313" key="2">
    <source>
        <dbReference type="EMBL" id="AKK03040.1"/>
    </source>
</evidence>
<dbReference type="InterPro" id="IPR051266">
    <property type="entry name" value="CLCR"/>
</dbReference>
<accession>A0A0G3GR33</accession>
<dbReference type="KEGG" id="cei:CEPID_05880"/>
<keyword evidence="3" id="KW-1185">Reference proteome</keyword>
<reference evidence="2 3" key="1">
    <citation type="submission" date="2015-05" db="EMBL/GenBank/DDBJ databases">
        <title>Complete genome sequence of Corynebacterium epidermidicanis DSM 45586, isolated from the skin of a dog suffering from pruritus.</title>
        <authorList>
            <person name="Ruckert C."/>
            <person name="Albersmeier A."/>
            <person name="Winkler A."/>
            <person name="Tauch A."/>
        </authorList>
    </citation>
    <scope>NUCLEOTIDE SEQUENCE [LARGE SCALE GENOMIC DNA]</scope>
    <source>
        <strain evidence="2 3">DSM 45586</strain>
    </source>
</reference>
<sequence>MAKLTEWLNKHNEQIVTETKRRPMNTSVKPDAGQQRSTLIELPFPARSTVADTLVSAYNNELRNPAQTVFVLDKSGSMAGKRMESLRSILTEPVDGSARTRTGPVGLRNREEVSIIAFDNRPATPFKARYSTTQPAENQQLRAHITALTPGGATAIYDSLQLVYQQFPATQPGGQRSIPSIVLMSDGASNTGATFDEFSRFYAGLSPEKKRIPVFVILYGEANKNEMNQLATMTGGKTFDATSGALAEAFKEIRGYQ</sequence>
<feature type="domain" description="VWFA" evidence="1">
    <location>
        <begin position="67"/>
        <end position="257"/>
    </location>
</feature>
<dbReference type="STRING" id="1050174.CEPID_05880"/>
<dbReference type="CDD" id="cd00198">
    <property type="entry name" value="vWFA"/>
    <property type="match status" value="1"/>
</dbReference>
<organism evidence="2 3">
    <name type="scientific">Corynebacterium epidermidicanis</name>
    <dbReference type="NCBI Taxonomy" id="1050174"/>
    <lineage>
        <taxon>Bacteria</taxon>
        <taxon>Bacillati</taxon>
        <taxon>Actinomycetota</taxon>
        <taxon>Actinomycetes</taxon>
        <taxon>Mycobacteriales</taxon>
        <taxon>Corynebacteriaceae</taxon>
        <taxon>Corynebacterium</taxon>
    </lineage>
</organism>
<dbReference type="PROSITE" id="PS50234">
    <property type="entry name" value="VWFA"/>
    <property type="match status" value="1"/>
</dbReference>
<proteinExistence type="predicted"/>
<name>A0A0G3GR33_9CORY</name>
<dbReference type="AlphaFoldDB" id="A0A0G3GR33"/>
<protein>
    <submittedName>
        <fullName evidence="2">Mg-chelatase subunit ChlD</fullName>
    </submittedName>
</protein>
<gene>
    <name evidence="2" type="ORF">CEPID_05880</name>
</gene>
<evidence type="ECO:0000259" key="1">
    <source>
        <dbReference type="PROSITE" id="PS50234"/>
    </source>
</evidence>
<dbReference type="SUPFAM" id="SSF53300">
    <property type="entry name" value="vWA-like"/>
    <property type="match status" value="1"/>
</dbReference>
<dbReference type="Gene3D" id="3.40.50.410">
    <property type="entry name" value="von Willebrand factor, type A domain"/>
    <property type="match status" value="1"/>
</dbReference>
<dbReference type="PANTHER" id="PTHR10579:SF43">
    <property type="entry name" value="ZINC FINGER (C3HC4-TYPE RING FINGER) FAMILY PROTEIN"/>
    <property type="match status" value="1"/>
</dbReference>
<dbReference type="InterPro" id="IPR002035">
    <property type="entry name" value="VWF_A"/>
</dbReference>
<dbReference type="Pfam" id="PF00092">
    <property type="entry name" value="VWA"/>
    <property type="match status" value="1"/>
</dbReference>
<dbReference type="RefSeq" id="WP_236684307.1">
    <property type="nucleotide sequence ID" value="NZ_CP011541.1"/>
</dbReference>
<dbReference type="EMBL" id="CP011541">
    <property type="protein sequence ID" value="AKK03040.1"/>
    <property type="molecule type" value="Genomic_DNA"/>
</dbReference>
<dbReference type="PATRIC" id="fig|1050174.4.peg.1188"/>
<evidence type="ECO:0000313" key="3">
    <source>
        <dbReference type="Proteomes" id="UP000035368"/>
    </source>
</evidence>
<dbReference type="InterPro" id="IPR036465">
    <property type="entry name" value="vWFA_dom_sf"/>
</dbReference>
<dbReference type="SMART" id="SM00327">
    <property type="entry name" value="VWA"/>
    <property type="match status" value="1"/>
</dbReference>
<dbReference type="Proteomes" id="UP000035368">
    <property type="component" value="Chromosome"/>
</dbReference>